<feature type="region of interest" description="Disordered" evidence="1">
    <location>
        <begin position="74"/>
        <end position="95"/>
    </location>
</feature>
<reference evidence="2" key="1">
    <citation type="submission" date="2007-04" db="EMBL/GenBank/DDBJ databases">
        <title>Complete sequence of chromosome of Rhodobacter sphaeroides ATCC 17025.</title>
        <authorList>
            <consortium name="US DOE Joint Genome Institute"/>
            <person name="Copeland A."/>
            <person name="Lucas S."/>
            <person name="Lapidus A."/>
            <person name="Barry K."/>
            <person name="Detter J.C."/>
            <person name="Glavina del Rio T."/>
            <person name="Hammon N."/>
            <person name="Israni S."/>
            <person name="Dalin E."/>
            <person name="Tice H."/>
            <person name="Pitluck S."/>
            <person name="Chertkov O."/>
            <person name="Brettin T."/>
            <person name="Bruce D."/>
            <person name="Han C."/>
            <person name="Schmutz J."/>
            <person name="Larimer F."/>
            <person name="Land M."/>
            <person name="Hauser L."/>
            <person name="Kyrpides N."/>
            <person name="Kim E."/>
            <person name="Richardson P."/>
            <person name="Mackenzie C."/>
            <person name="Choudhary M."/>
            <person name="Donohue T.J."/>
            <person name="Kaplan S."/>
        </authorList>
    </citation>
    <scope>NUCLEOTIDE SEQUENCE [LARGE SCALE GENOMIC DNA]</scope>
    <source>
        <strain evidence="2">ATCC 17025</strain>
    </source>
</reference>
<protein>
    <submittedName>
        <fullName evidence="2">Uncharacterized protein</fullName>
    </submittedName>
</protein>
<dbReference type="EMBL" id="CP000661">
    <property type="protein sequence ID" value="ABP71270.1"/>
    <property type="molecule type" value="Genomic_DNA"/>
</dbReference>
<evidence type="ECO:0000256" key="1">
    <source>
        <dbReference type="SAM" id="MobiDB-lite"/>
    </source>
</evidence>
<gene>
    <name evidence="2" type="ordered locus">Rsph17025_2381</name>
</gene>
<organism evidence="2">
    <name type="scientific">Cereibacter sphaeroides (strain ATCC 17025 / ATH 2.4.3)</name>
    <name type="common">Rhodobacter sphaeroides</name>
    <dbReference type="NCBI Taxonomy" id="349102"/>
    <lineage>
        <taxon>Bacteria</taxon>
        <taxon>Pseudomonadati</taxon>
        <taxon>Pseudomonadota</taxon>
        <taxon>Alphaproteobacteria</taxon>
        <taxon>Rhodobacterales</taxon>
        <taxon>Paracoccaceae</taxon>
        <taxon>Cereibacter</taxon>
    </lineage>
</organism>
<proteinExistence type="predicted"/>
<sequence length="95" mass="10219">MALGDPKPFQLFLARAVAHPGGLRAVLGAHSPHQPDQALDSGGGQGSHLLLVLLFHLLKIWSVCERRSLTRVNERAGCDAPSQGNGPVHQVRKTR</sequence>
<dbReference type="AlphaFoldDB" id="A4WV56"/>
<name>A4WV56_CERS5</name>
<accession>A4WV56</accession>
<evidence type="ECO:0000313" key="2">
    <source>
        <dbReference type="EMBL" id="ABP71270.1"/>
    </source>
</evidence>
<dbReference type="HOGENOM" id="CLU_2370966_0_0_5"/>
<dbReference type="KEGG" id="rsq:Rsph17025_2381"/>